<protein>
    <recommendedName>
        <fullName evidence="3">DUF2742 domain-containing protein</fullName>
    </recommendedName>
</protein>
<dbReference type="Proteomes" id="UP000003558">
    <property type="component" value="Unassembled WGS sequence"/>
</dbReference>
<dbReference type="AlphaFoldDB" id="F9VVE9"/>
<evidence type="ECO:0000313" key="2">
    <source>
        <dbReference type="Proteomes" id="UP000003558"/>
    </source>
</evidence>
<dbReference type="eggNOG" id="ENOG5032EAY">
    <property type="taxonomic scope" value="Bacteria"/>
</dbReference>
<evidence type="ECO:0000313" key="1">
    <source>
        <dbReference type="EMBL" id="GAA12578.1"/>
    </source>
</evidence>
<organism evidence="1 2">
    <name type="scientific">Gordonia alkanivorans NBRC 16433</name>
    <dbReference type="NCBI Taxonomy" id="1027371"/>
    <lineage>
        <taxon>Bacteria</taxon>
        <taxon>Bacillati</taxon>
        <taxon>Actinomycetota</taxon>
        <taxon>Actinomycetes</taxon>
        <taxon>Mycobacteriales</taxon>
        <taxon>Gordoniaceae</taxon>
        <taxon>Gordonia</taxon>
    </lineage>
</organism>
<dbReference type="Pfam" id="PF10888">
    <property type="entry name" value="DUF2742"/>
    <property type="match status" value="1"/>
</dbReference>
<dbReference type="STRING" id="1027371.GOALK_056_00110"/>
<accession>F9VVE9</accession>
<dbReference type="InterPro" id="IPR024384">
    <property type="entry name" value="DUF2742"/>
</dbReference>
<dbReference type="RefSeq" id="WP_006358710.1">
    <property type="nucleotide sequence ID" value="NZ_BACI01000056.1"/>
</dbReference>
<reference evidence="1 2" key="1">
    <citation type="submission" date="2011-05" db="EMBL/GenBank/DDBJ databases">
        <title>Whole genome shotgun sequence of Gordonia alkanivorans NBRC 16433.</title>
        <authorList>
            <person name="Hosoyama A."/>
            <person name="Nakamura S."/>
            <person name="Takarada H."/>
            <person name="Tsuchikane K."/>
            <person name="Yamazaki S."/>
            <person name="Fujita N."/>
        </authorList>
    </citation>
    <scope>NUCLEOTIDE SEQUENCE [LARGE SCALE GENOMIC DNA]</scope>
    <source>
        <strain evidence="1 2">NBRC 16433</strain>
    </source>
</reference>
<evidence type="ECO:0008006" key="3">
    <source>
        <dbReference type="Google" id="ProtNLM"/>
    </source>
</evidence>
<comment type="caution">
    <text evidence="1">The sequence shown here is derived from an EMBL/GenBank/DDBJ whole genome shotgun (WGS) entry which is preliminary data.</text>
</comment>
<proteinExistence type="predicted"/>
<gene>
    <name evidence="1" type="ORF">GOALK_056_00110</name>
</gene>
<dbReference type="EMBL" id="BACI01000056">
    <property type="protein sequence ID" value="GAA12578.1"/>
    <property type="molecule type" value="Genomic_DNA"/>
</dbReference>
<name>F9VVE9_9ACTN</name>
<sequence>MSEYAVTWDPVHAFVGRVLGGRTTTIVAGTPEWCALDDNDPAKITALLIAGSRWCLEEEIAQLHASRDAEKAAAVEVVEAADWTAVARRIRNRDIALRTGAHIPRRTA</sequence>